<evidence type="ECO:0000313" key="4">
    <source>
        <dbReference type="Proteomes" id="UP000694393"/>
    </source>
</evidence>
<dbReference type="SMART" id="SM00191">
    <property type="entry name" value="Int_alpha"/>
    <property type="match status" value="1"/>
</dbReference>
<sequence length="227" mass="24474">MAGAQGRRMPLPPLWLWCWAQVLLDPLGQRPAQALNLDSNRPTIYAGPDRSYFGFAVDFPPRCAHSMSVVVGAPRANTSQPGVMEAGAVYLCPWAPGKNHCSLIEFDPKGLQKLKNYKSHQWFGASVNSWNGNIVVGVPGGRAIWGPALPMIVPTQPGDPLPCKWGQTGLGGPWGFPEGAGVSVSQEETCFAPELAAFQYWVFPAPWRYGPGRFGCQGGQGRGNLAQ</sequence>
<name>A0A8C8STC5_9SAUR</name>
<dbReference type="SUPFAM" id="SSF69318">
    <property type="entry name" value="Integrin alpha N-terminal domain"/>
    <property type="match status" value="1"/>
</dbReference>
<feature type="chain" id="PRO_5034512852" evidence="2">
    <location>
        <begin position="35"/>
        <end position="227"/>
    </location>
</feature>
<evidence type="ECO:0000256" key="1">
    <source>
        <dbReference type="PROSITE-ProRule" id="PRU00803"/>
    </source>
</evidence>
<dbReference type="GO" id="GO:0007160">
    <property type="term" value="P:cell-matrix adhesion"/>
    <property type="evidence" value="ECO:0007669"/>
    <property type="project" value="TreeGrafter"/>
</dbReference>
<dbReference type="GO" id="GO:0008305">
    <property type="term" value="C:integrin complex"/>
    <property type="evidence" value="ECO:0007669"/>
    <property type="project" value="TreeGrafter"/>
</dbReference>
<protein>
    <submittedName>
        <fullName evidence="3">Uncharacterized protein</fullName>
    </submittedName>
</protein>
<dbReference type="Gene3D" id="2.130.10.130">
    <property type="entry name" value="Integrin alpha, N-terminal"/>
    <property type="match status" value="1"/>
</dbReference>
<dbReference type="Proteomes" id="UP000694393">
    <property type="component" value="Unplaced"/>
</dbReference>
<dbReference type="PANTHER" id="PTHR23220:SF73">
    <property type="entry name" value="INTEGRIN ALPHA-IIB"/>
    <property type="match status" value="1"/>
</dbReference>
<evidence type="ECO:0000256" key="2">
    <source>
        <dbReference type="SAM" id="SignalP"/>
    </source>
</evidence>
<reference evidence="3" key="2">
    <citation type="submission" date="2025-09" db="UniProtKB">
        <authorList>
            <consortium name="Ensembl"/>
        </authorList>
    </citation>
    <scope>IDENTIFICATION</scope>
</reference>
<keyword evidence="2" id="KW-0732">Signal</keyword>
<dbReference type="PANTHER" id="PTHR23220">
    <property type="entry name" value="INTEGRIN ALPHA"/>
    <property type="match status" value="1"/>
</dbReference>
<evidence type="ECO:0000313" key="3">
    <source>
        <dbReference type="Ensembl" id="ENSPCEP00000024657.1"/>
    </source>
</evidence>
<dbReference type="GO" id="GO:0033627">
    <property type="term" value="P:cell adhesion mediated by integrin"/>
    <property type="evidence" value="ECO:0007669"/>
    <property type="project" value="TreeGrafter"/>
</dbReference>
<dbReference type="GO" id="GO:0001525">
    <property type="term" value="P:angiogenesis"/>
    <property type="evidence" value="ECO:0007669"/>
    <property type="project" value="TreeGrafter"/>
</dbReference>
<dbReference type="InterPro" id="IPR013519">
    <property type="entry name" value="Int_alpha_beta-p"/>
</dbReference>
<reference evidence="3" key="1">
    <citation type="submission" date="2025-08" db="UniProtKB">
        <authorList>
            <consortium name="Ensembl"/>
        </authorList>
    </citation>
    <scope>IDENTIFICATION</scope>
</reference>
<feature type="signal peptide" evidence="2">
    <location>
        <begin position="1"/>
        <end position="34"/>
    </location>
</feature>
<feature type="repeat" description="FG-GAP" evidence="1">
    <location>
        <begin position="40"/>
        <end position="101"/>
    </location>
</feature>
<dbReference type="Ensembl" id="ENSPCET00000025476.1">
    <property type="protein sequence ID" value="ENSPCEP00000024657.1"/>
    <property type="gene ID" value="ENSPCEG00000018624.1"/>
</dbReference>
<dbReference type="GO" id="GO:0005178">
    <property type="term" value="F:integrin binding"/>
    <property type="evidence" value="ECO:0007669"/>
    <property type="project" value="TreeGrafter"/>
</dbReference>
<organism evidence="3 4">
    <name type="scientific">Pelusios castaneus</name>
    <name type="common">West African mud turtle</name>
    <dbReference type="NCBI Taxonomy" id="367368"/>
    <lineage>
        <taxon>Eukaryota</taxon>
        <taxon>Metazoa</taxon>
        <taxon>Chordata</taxon>
        <taxon>Craniata</taxon>
        <taxon>Vertebrata</taxon>
        <taxon>Euteleostomi</taxon>
        <taxon>Archelosauria</taxon>
        <taxon>Testudinata</taxon>
        <taxon>Testudines</taxon>
        <taxon>Pleurodira</taxon>
        <taxon>Pelomedusidae</taxon>
        <taxon>Pelusios</taxon>
    </lineage>
</organism>
<accession>A0A8C8STC5</accession>
<keyword evidence="4" id="KW-1185">Reference proteome</keyword>
<dbReference type="GO" id="GO:0009897">
    <property type="term" value="C:external side of plasma membrane"/>
    <property type="evidence" value="ECO:0007669"/>
    <property type="project" value="TreeGrafter"/>
</dbReference>
<dbReference type="GO" id="GO:0098609">
    <property type="term" value="P:cell-cell adhesion"/>
    <property type="evidence" value="ECO:0007669"/>
    <property type="project" value="TreeGrafter"/>
</dbReference>
<dbReference type="PROSITE" id="PS51470">
    <property type="entry name" value="FG_GAP"/>
    <property type="match status" value="1"/>
</dbReference>
<dbReference type="AlphaFoldDB" id="A0A8C8STC5"/>
<dbReference type="InterPro" id="IPR028994">
    <property type="entry name" value="Integrin_alpha_N"/>
</dbReference>
<proteinExistence type="predicted"/>
<dbReference type="GO" id="GO:0007229">
    <property type="term" value="P:integrin-mediated signaling pathway"/>
    <property type="evidence" value="ECO:0007669"/>
    <property type="project" value="TreeGrafter"/>
</dbReference>